<organism evidence="2 3">
    <name type="scientific">Fusarium mundagurra</name>
    <dbReference type="NCBI Taxonomy" id="1567541"/>
    <lineage>
        <taxon>Eukaryota</taxon>
        <taxon>Fungi</taxon>
        <taxon>Dikarya</taxon>
        <taxon>Ascomycota</taxon>
        <taxon>Pezizomycotina</taxon>
        <taxon>Sordariomycetes</taxon>
        <taxon>Hypocreomycetidae</taxon>
        <taxon>Hypocreales</taxon>
        <taxon>Nectriaceae</taxon>
        <taxon>Fusarium</taxon>
        <taxon>Fusarium fujikuroi species complex</taxon>
    </lineage>
</organism>
<evidence type="ECO:0000313" key="3">
    <source>
        <dbReference type="Proteomes" id="UP000544331"/>
    </source>
</evidence>
<evidence type="ECO:0000313" key="2">
    <source>
        <dbReference type="EMBL" id="KAF5706008.1"/>
    </source>
</evidence>
<protein>
    <submittedName>
        <fullName evidence="2">Demethylmenaquinone methyltransferase</fullName>
    </submittedName>
</protein>
<accession>A0A8H5Y517</accession>
<dbReference type="GO" id="GO:0008168">
    <property type="term" value="F:methyltransferase activity"/>
    <property type="evidence" value="ECO:0007669"/>
    <property type="project" value="UniProtKB-KW"/>
</dbReference>
<dbReference type="EMBL" id="JAAOAN010000465">
    <property type="protein sequence ID" value="KAF5706008.1"/>
    <property type="molecule type" value="Genomic_DNA"/>
</dbReference>
<proteinExistence type="predicted"/>
<evidence type="ECO:0000256" key="1">
    <source>
        <dbReference type="SAM" id="MobiDB-lite"/>
    </source>
</evidence>
<feature type="compositionally biased region" description="Basic and acidic residues" evidence="1">
    <location>
        <begin position="89"/>
        <end position="98"/>
    </location>
</feature>
<comment type="caution">
    <text evidence="2">The sequence shown here is derived from an EMBL/GenBank/DDBJ whole genome shotgun (WGS) entry which is preliminary data.</text>
</comment>
<dbReference type="Proteomes" id="UP000544331">
    <property type="component" value="Unassembled WGS sequence"/>
</dbReference>
<keyword evidence="2" id="KW-0489">Methyltransferase</keyword>
<sequence>MHNGGTAVLAGWRIQGSSSDLAARFRILANFELKPSVGVKMTETSKEATSPKAPSASSPPVEETPAPAPAEQTSSEQTTAESPAEPAESAEHFHNPDH</sequence>
<feature type="compositionally biased region" description="Low complexity" evidence="1">
    <location>
        <begin position="47"/>
        <end position="87"/>
    </location>
</feature>
<keyword evidence="3" id="KW-1185">Reference proteome</keyword>
<feature type="region of interest" description="Disordered" evidence="1">
    <location>
        <begin position="35"/>
        <end position="98"/>
    </location>
</feature>
<keyword evidence="2" id="KW-0808">Transferase</keyword>
<gene>
    <name evidence="2" type="ORF">FMUND_11817</name>
</gene>
<name>A0A8H5Y517_9HYPO</name>
<dbReference type="AlphaFoldDB" id="A0A8H5Y517"/>
<reference evidence="2 3" key="1">
    <citation type="submission" date="2020-05" db="EMBL/GenBank/DDBJ databases">
        <title>Identification and distribution of gene clusters putatively required for synthesis of sphingolipid metabolism inhibitors in phylogenetically diverse species of the filamentous fungus Fusarium.</title>
        <authorList>
            <person name="Kim H.-S."/>
            <person name="Busman M."/>
            <person name="Brown D.W."/>
            <person name="Divon H."/>
            <person name="Uhlig S."/>
            <person name="Proctor R.H."/>
        </authorList>
    </citation>
    <scope>NUCLEOTIDE SEQUENCE [LARGE SCALE GENOMIC DNA]</scope>
    <source>
        <strain evidence="2 3">NRRL 66235</strain>
    </source>
</reference>
<dbReference type="GO" id="GO:0032259">
    <property type="term" value="P:methylation"/>
    <property type="evidence" value="ECO:0007669"/>
    <property type="project" value="UniProtKB-KW"/>
</dbReference>